<dbReference type="AlphaFoldDB" id="A0AAD9HW30"/>
<dbReference type="Proteomes" id="UP001217918">
    <property type="component" value="Unassembled WGS sequence"/>
</dbReference>
<sequence length="211" mass="23209">MKLFEATAFIAASSLAHSLHDHSVHQQAPDHTHQHNKAVDNASYVNGDGITGDAHEEHPWTHSTPCVLGSTGEELCVFADADFAQGRGIALVTTRERANYLATKSAFTDPQSVSRLNQEDLVVNIPHKYEVSEVKGKGMGMVATDFIWRGEQILVNTASLMVDYRAFESLEDDEHKELQARAADALPEAHRAALLRLSTHVETNLLPCPLF</sequence>
<evidence type="ECO:0000313" key="2">
    <source>
        <dbReference type="Proteomes" id="UP001217918"/>
    </source>
</evidence>
<accession>A0AAD9HW30</accession>
<dbReference type="EMBL" id="JAQQPM010000001">
    <property type="protein sequence ID" value="KAK2066536.1"/>
    <property type="molecule type" value="Genomic_DNA"/>
</dbReference>
<dbReference type="PANTHER" id="PTHR47332:SF6">
    <property type="entry name" value="SET DOMAIN-CONTAINING PROTEIN"/>
    <property type="match status" value="1"/>
</dbReference>
<comment type="caution">
    <text evidence="1">The sequence shown here is derived from an EMBL/GenBank/DDBJ whole genome shotgun (WGS) entry which is preliminary data.</text>
</comment>
<name>A0AAD9HW30_9PEZI</name>
<protein>
    <submittedName>
        <fullName evidence="1">Uncharacterized protein</fullName>
    </submittedName>
</protein>
<keyword evidence="2" id="KW-1185">Reference proteome</keyword>
<dbReference type="InterPro" id="IPR053185">
    <property type="entry name" value="SET_domain_protein"/>
</dbReference>
<reference evidence="1" key="1">
    <citation type="journal article" date="2023" name="Mol. Plant Microbe Interact.">
        <title>Elucidating the Obligate Nature and Biological Capacity of an Invasive Fungal Corn Pathogen.</title>
        <authorList>
            <person name="MacCready J.S."/>
            <person name="Roggenkamp E.M."/>
            <person name="Gdanetz K."/>
            <person name="Chilvers M.I."/>
        </authorList>
    </citation>
    <scope>NUCLEOTIDE SEQUENCE</scope>
    <source>
        <strain evidence="1">PM02</strain>
    </source>
</reference>
<organism evidence="1 2">
    <name type="scientific">Phyllachora maydis</name>
    <dbReference type="NCBI Taxonomy" id="1825666"/>
    <lineage>
        <taxon>Eukaryota</taxon>
        <taxon>Fungi</taxon>
        <taxon>Dikarya</taxon>
        <taxon>Ascomycota</taxon>
        <taxon>Pezizomycotina</taxon>
        <taxon>Sordariomycetes</taxon>
        <taxon>Sordariomycetidae</taxon>
        <taxon>Phyllachorales</taxon>
        <taxon>Phyllachoraceae</taxon>
        <taxon>Phyllachora</taxon>
    </lineage>
</organism>
<proteinExistence type="predicted"/>
<gene>
    <name evidence="1" type="ORF">P8C59_000342</name>
</gene>
<dbReference type="PANTHER" id="PTHR47332">
    <property type="entry name" value="SET DOMAIN-CONTAINING PROTEIN 5"/>
    <property type="match status" value="1"/>
</dbReference>
<evidence type="ECO:0000313" key="1">
    <source>
        <dbReference type="EMBL" id="KAK2066536.1"/>
    </source>
</evidence>